<accession>A0AAD4R826</accession>
<organism evidence="2 3">
    <name type="scientific">Ditylenchus destructor</name>
    <dbReference type="NCBI Taxonomy" id="166010"/>
    <lineage>
        <taxon>Eukaryota</taxon>
        <taxon>Metazoa</taxon>
        <taxon>Ecdysozoa</taxon>
        <taxon>Nematoda</taxon>
        <taxon>Chromadorea</taxon>
        <taxon>Rhabditida</taxon>
        <taxon>Tylenchina</taxon>
        <taxon>Tylenchomorpha</taxon>
        <taxon>Sphaerularioidea</taxon>
        <taxon>Anguinidae</taxon>
        <taxon>Anguininae</taxon>
        <taxon>Ditylenchus</taxon>
    </lineage>
</organism>
<keyword evidence="3" id="KW-1185">Reference proteome</keyword>
<protein>
    <recommendedName>
        <fullName evidence="1">Lipid-binding serum glycoprotein C-terminal domain-containing protein</fullName>
    </recommendedName>
</protein>
<evidence type="ECO:0000313" key="3">
    <source>
        <dbReference type="Proteomes" id="UP001201812"/>
    </source>
</evidence>
<dbReference type="Proteomes" id="UP001201812">
    <property type="component" value="Unassembled WGS sequence"/>
</dbReference>
<dbReference type="InterPro" id="IPR032942">
    <property type="entry name" value="BPI/LBP/Plunc"/>
</dbReference>
<dbReference type="Gene3D" id="3.15.20.10">
    <property type="entry name" value="Bactericidal permeability-increasing protein, domain 2"/>
    <property type="match status" value="1"/>
</dbReference>
<feature type="domain" description="Lipid-binding serum glycoprotein C-terminal" evidence="1">
    <location>
        <begin position="8"/>
        <end position="125"/>
    </location>
</feature>
<dbReference type="SUPFAM" id="SSF55394">
    <property type="entry name" value="Bactericidal permeability-increasing protein, BPI"/>
    <property type="match status" value="1"/>
</dbReference>
<dbReference type="GO" id="GO:0005615">
    <property type="term" value="C:extracellular space"/>
    <property type="evidence" value="ECO:0007669"/>
    <property type="project" value="TreeGrafter"/>
</dbReference>
<comment type="caution">
    <text evidence="2">The sequence shown here is derived from an EMBL/GenBank/DDBJ whole genome shotgun (WGS) entry which is preliminary data.</text>
</comment>
<dbReference type="PANTHER" id="PTHR10504:SF131">
    <property type="entry name" value="BPI2 DOMAIN-CONTAINING PROTEIN"/>
    <property type="match status" value="1"/>
</dbReference>
<dbReference type="GO" id="GO:0008289">
    <property type="term" value="F:lipid binding"/>
    <property type="evidence" value="ECO:0007669"/>
    <property type="project" value="InterPro"/>
</dbReference>
<evidence type="ECO:0000259" key="1">
    <source>
        <dbReference type="Pfam" id="PF02886"/>
    </source>
</evidence>
<dbReference type="EMBL" id="JAKKPZ010000011">
    <property type="protein sequence ID" value="KAI1715689.1"/>
    <property type="molecule type" value="Genomic_DNA"/>
</dbReference>
<dbReference type="InterPro" id="IPR017943">
    <property type="entry name" value="Bactericidal_perm-incr_a/b_dom"/>
</dbReference>
<dbReference type="AlphaFoldDB" id="A0AAD4R826"/>
<dbReference type="PANTHER" id="PTHR10504">
    <property type="entry name" value="BACTERICIDAL PERMEABILITY-INCREASING BPI PROTEIN-RELATED"/>
    <property type="match status" value="1"/>
</dbReference>
<sequence length="151" mass="16672">MRESSKIVDARILTYVVDPITRHDKQILVSSADGIADIMLKAEDGKFSGDLKLRKLMVRLHRSAIGGIDPESIAQLAPLAKTFLGPSLSAGLKQGLPYPLKDTITFIQPKLSLHDGYVRLATDFELGENSLRIKMQEAFERIKQNNAAGKK</sequence>
<dbReference type="Pfam" id="PF02886">
    <property type="entry name" value="LBP_BPI_CETP_C"/>
    <property type="match status" value="1"/>
</dbReference>
<proteinExistence type="predicted"/>
<evidence type="ECO:0000313" key="2">
    <source>
        <dbReference type="EMBL" id="KAI1715689.1"/>
    </source>
</evidence>
<dbReference type="InterPro" id="IPR001124">
    <property type="entry name" value="Lipid-bd_serum_glycop_C"/>
</dbReference>
<reference evidence="2" key="1">
    <citation type="submission" date="2022-01" db="EMBL/GenBank/DDBJ databases">
        <title>Genome Sequence Resource for Two Populations of Ditylenchus destructor, the Migratory Endoparasitic Phytonematode.</title>
        <authorList>
            <person name="Zhang H."/>
            <person name="Lin R."/>
            <person name="Xie B."/>
        </authorList>
    </citation>
    <scope>NUCLEOTIDE SEQUENCE</scope>
    <source>
        <strain evidence="2">BazhouSP</strain>
    </source>
</reference>
<gene>
    <name evidence="2" type="ORF">DdX_08013</name>
</gene>
<name>A0AAD4R826_9BILA</name>